<dbReference type="EMBL" id="BGPR01009255">
    <property type="protein sequence ID" value="GBN38882.1"/>
    <property type="molecule type" value="Genomic_DNA"/>
</dbReference>
<sequence length="83" mass="9506">MESYYLSLVSAQPLPQAVYFVIGVESGSPKWVWGTDVEYLYGDEQRHVTAITTIPSSEQNSENTRSQFTRNRMNNSKHFRDGC</sequence>
<evidence type="ECO:0000313" key="2">
    <source>
        <dbReference type="EMBL" id="GBN38882.1"/>
    </source>
</evidence>
<protein>
    <submittedName>
        <fullName evidence="2">Uncharacterized protein</fullName>
    </submittedName>
</protein>
<organism evidence="2 3">
    <name type="scientific">Araneus ventricosus</name>
    <name type="common">Orbweaver spider</name>
    <name type="synonym">Epeira ventricosa</name>
    <dbReference type="NCBI Taxonomy" id="182803"/>
    <lineage>
        <taxon>Eukaryota</taxon>
        <taxon>Metazoa</taxon>
        <taxon>Ecdysozoa</taxon>
        <taxon>Arthropoda</taxon>
        <taxon>Chelicerata</taxon>
        <taxon>Arachnida</taxon>
        <taxon>Araneae</taxon>
        <taxon>Araneomorphae</taxon>
        <taxon>Entelegynae</taxon>
        <taxon>Araneoidea</taxon>
        <taxon>Araneidae</taxon>
        <taxon>Araneus</taxon>
    </lineage>
</organism>
<reference evidence="2 3" key="1">
    <citation type="journal article" date="2019" name="Sci. Rep.">
        <title>Orb-weaving spider Araneus ventricosus genome elucidates the spidroin gene catalogue.</title>
        <authorList>
            <person name="Kono N."/>
            <person name="Nakamura H."/>
            <person name="Ohtoshi R."/>
            <person name="Moran D.A.P."/>
            <person name="Shinohara A."/>
            <person name="Yoshida Y."/>
            <person name="Fujiwara M."/>
            <person name="Mori M."/>
            <person name="Tomita M."/>
            <person name="Arakawa K."/>
        </authorList>
    </citation>
    <scope>NUCLEOTIDE SEQUENCE [LARGE SCALE GENOMIC DNA]</scope>
</reference>
<dbReference type="Proteomes" id="UP000499080">
    <property type="component" value="Unassembled WGS sequence"/>
</dbReference>
<gene>
    <name evidence="2" type="ORF">AVEN_254313_1</name>
</gene>
<dbReference type="AlphaFoldDB" id="A0A4Y2NIZ2"/>
<evidence type="ECO:0000313" key="3">
    <source>
        <dbReference type="Proteomes" id="UP000499080"/>
    </source>
</evidence>
<feature type="compositionally biased region" description="Polar residues" evidence="1">
    <location>
        <begin position="56"/>
        <end position="76"/>
    </location>
</feature>
<proteinExistence type="predicted"/>
<name>A0A4Y2NIZ2_ARAVE</name>
<evidence type="ECO:0000256" key="1">
    <source>
        <dbReference type="SAM" id="MobiDB-lite"/>
    </source>
</evidence>
<keyword evidence="3" id="KW-1185">Reference proteome</keyword>
<comment type="caution">
    <text evidence="2">The sequence shown here is derived from an EMBL/GenBank/DDBJ whole genome shotgun (WGS) entry which is preliminary data.</text>
</comment>
<accession>A0A4Y2NIZ2</accession>
<feature type="region of interest" description="Disordered" evidence="1">
    <location>
        <begin position="56"/>
        <end position="83"/>
    </location>
</feature>